<accession>A0AAV4B482</accession>
<dbReference type="InterPro" id="IPR001841">
    <property type="entry name" value="Znf_RING"/>
</dbReference>
<evidence type="ECO:0000256" key="3">
    <source>
        <dbReference type="ARBA" id="ARBA00022833"/>
    </source>
</evidence>
<dbReference type="Pfam" id="PF13923">
    <property type="entry name" value="zf-C3HC4_2"/>
    <property type="match status" value="1"/>
</dbReference>
<proteinExistence type="predicted"/>
<evidence type="ECO:0000259" key="6">
    <source>
        <dbReference type="PROSITE" id="PS50089"/>
    </source>
</evidence>
<dbReference type="AlphaFoldDB" id="A0AAV4B482"/>
<gene>
    <name evidence="7" type="ORF">PoB_003968900</name>
</gene>
<dbReference type="EMBL" id="BLXT01004481">
    <property type="protein sequence ID" value="GFO13184.1"/>
    <property type="molecule type" value="Genomic_DNA"/>
</dbReference>
<feature type="region of interest" description="Disordered" evidence="5">
    <location>
        <begin position="68"/>
        <end position="89"/>
    </location>
</feature>
<dbReference type="GO" id="GO:0008270">
    <property type="term" value="F:zinc ion binding"/>
    <property type="evidence" value="ECO:0007669"/>
    <property type="project" value="UniProtKB-KW"/>
</dbReference>
<sequence>MGYSLLRFVRSVDQHLRCSICSNALQSPVLTQCGHSFCQACLLTWLRESAQSEPRYPSRSFNRSLSTDVSHNIHNSNGPSSAAQSLLLSNGPQPHTYTDTQFEYPSLSQVNQGRQLELPGTCPECRSSVLPSELSPVICLRNLVLALEVTCEYSDRGCQASFPLEQDERHLETCGFFPVACVGCQELVNRSQIMAHHEACPAILRILQVDLGDKSHEFGLASGGHSKSNSIHRDALGNQQNDRQESRDLNTGSTASTLMDREPSSNLIVRRGRCLTSSPYTFTSRHSNSNNGNISSPNLSNRMAIIKNTEESGCMYQASNRNHLTLYDENERAEITTCANMASATNNRSKTTTGIRGSSPTMREQISQPANQASLALAQASCAAQVSRLLTRIGSLETQVGKLLDDLQAANSKNFVLNTEYRRIQKELLVRRRDKEVQTTQNVTCAEAINENSIRPDHDEICQLSMSIAQNLLTKPSFIDSCCVFRQLRSFYADNFLSNPPSVGRERNVVHDLHVLLATAYASNWFTTAQRTSLGLWLQHVLLTSRQNEPTTNHRYIN</sequence>
<dbReference type="Proteomes" id="UP000735302">
    <property type="component" value="Unassembled WGS sequence"/>
</dbReference>
<dbReference type="SMART" id="SM00184">
    <property type="entry name" value="RING"/>
    <property type="match status" value="1"/>
</dbReference>
<evidence type="ECO:0000256" key="5">
    <source>
        <dbReference type="SAM" id="MobiDB-lite"/>
    </source>
</evidence>
<evidence type="ECO:0000256" key="1">
    <source>
        <dbReference type="ARBA" id="ARBA00022723"/>
    </source>
</evidence>
<evidence type="ECO:0000256" key="2">
    <source>
        <dbReference type="ARBA" id="ARBA00022771"/>
    </source>
</evidence>
<dbReference type="Gene3D" id="3.30.40.10">
    <property type="entry name" value="Zinc/RING finger domain, C3HC4 (zinc finger)"/>
    <property type="match status" value="2"/>
</dbReference>
<dbReference type="SUPFAM" id="SSF49599">
    <property type="entry name" value="TRAF domain-like"/>
    <property type="match status" value="1"/>
</dbReference>
<feature type="region of interest" description="Disordered" evidence="5">
    <location>
        <begin position="222"/>
        <end position="260"/>
    </location>
</feature>
<keyword evidence="3" id="KW-0862">Zinc</keyword>
<reference evidence="7 8" key="1">
    <citation type="journal article" date="2021" name="Elife">
        <title>Chloroplast acquisition without the gene transfer in kleptoplastic sea slugs, Plakobranchus ocellatus.</title>
        <authorList>
            <person name="Maeda T."/>
            <person name="Takahashi S."/>
            <person name="Yoshida T."/>
            <person name="Shimamura S."/>
            <person name="Takaki Y."/>
            <person name="Nagai Y."/>
            <person name="Toyoda A."/>
            <person name="Suzuki Y."/>
            <person name="Arimoto A."/>
            <person name="Ishii H."/>
            <person name="Satoh N."/>
            <person name="Nishiyama T."/>
            <person name="Hasebe M."/>
            <person name="Maruyama T."/>
            <person name="Minagawa J."/>
            <person name="Obokata J."/>
            <person name="Shigenobu S."/>
        </authorList>
    </citation>
    <scope>NUCLEOTIDE SEQUENCE [LARGE SCALE GENOMIC DNA]</scope>
</reference>
<feature type="domain" description="RING-type" evidence="6">
    <location>
        <begin position="18"/>
        <end position="57"/>
    </location>
</feature>
<dbReference type="InterPro" id="IPR017907">
    <property type="entry name" value="Znf_RING_CS"/>
</dbReference>
<dbReference type="SUPFAM" id="SSF57850">
    <property type="entry name" value="RING/U-box"/>
    <property type="match status" value="1"/>
</dbReference>
<dbReference type="InterPro" id="IPR013083">
    <property type="entry name" value="Znf_RING/FYVE/PHD"/>
</dbReference>
<evidence type="ECO:0000256" key="4">
    <source>
        <dbReference type="PROSITE-ProRule" id="PRU00175"/>
    </source>
</evidence>
<evidence type="ECO:0000313" key="8">
    <source>
        <dbReference type="Proteomes" id="UP000735302"/>
    </source>
</evidence>
<evidence type="ECO:0000313" key="7">
    <source>
        <dbReference type="EMBL" id="GFO13184.1"/>
    </source>
</evidence>
<dbReference type="PANTHER" id="PTHR10131:SF157">
    <property type="entry name" value="RECEPTOR-ASSOCIATED FACTOR, PUTATIVE-RELATED"/>
    <property type="match status" value="1"/>
</dbReference>
<keyword evidence="1" id="KW-0479">Metal-binding</keyword>
<keyword evidence="8" id="KW-1185">Reference proteome</keyword>
<organism evidence="7 8">
    <name type="scientific">Plakobranchus ocellatus</name>
    <dbReference type="NCBI Taxonomy" id="259542"/>
    <lineage>
        <taxon>Eukaryota</taxon>
        <taxon>Metazoa</taxon>
        <taxon>Spiralia</taxon>
        <taxon>Lophotrochozoa</taxon>
        <taxon>Mollusca</taxon>
        <taxon>Gastropoda</taxon>
        <taxon>Heterobranchia</taxon>
        <taxon>Euthyneura</taxon>
        <taxon>Panpulmonata</taxon>
        <taxon>Sacoglossa</taxon>
        <taxon>Placobranchoidea</taxon>
        <taxon>Plakobranchidae</taxon>
        <taxon>Plakobranchus</taxon>
    </lineage>
</organism>
<dbReference type="PROSITE" id="PS50089">
    <property type="entry name" value="ZF_RING_2"/>
    <property type="match status" value="1"/>
</dbReference>
<protein>
    <submittedName>
        <fullName evidence="7">E3 ubiquitin-protein ligase pdzrn3</fullName>
    </submittedName>
</protein>
<comment type="caution">
    <text evidence="7">The sequence shown here is derived from an EMBL/GenBank/DDBJ whole genome shotgun (WGS) entry which is preliminary data.</text>
</comment>
<keyword evidence="2 4" id="KW-0863">Zinc-finger</keyword>
<dbReference type="PROSITE" id="PS00518">
    <property type="entry name" value="ZF_RING_1"/>
    <property type="match status" value="1"/>
</dbReference>
<dbReference type="PANTHER" id="PTHR10131">
    <property type="entry name" value="TNF RECEPTOR ASSOCIATED FACTOR"/>
    <property type="match status" value="1"/>
</dbReference>
<dbReference type="GO" id="GO:0043122">
    <property type="term" value="P:regulation of canonical NF-kappaB signal transduction"/>
    <property type="evidence" value="ECO:0007669"/>
    <property type="project" value="TreeGrafter"/>
</dbReference>
<name>A0AAV4B482_9GAST</name>